<sequence>MVSGLIAFPSSEPFHAPAQTLFTSLGESDSLQVSILSKARAGQPPHLIVDLHIDDATEIGMWMKALQSVLKGMEATQDENQGGDRLSPVGSQKQPTSTLPSARSQASSEVEEECVLLRAKSQKLQQRIAGLEAISGRREKQMKKLLKRLDGAMQMLDALQDMCGQQRK</sequence>
<proteinExistence type="predicted"/>
<accession>A0A812L1Z8</accession>
<dbReference type="Proteomes" id="UP000601435">
    <property type="component" value="Unassembled WGS sequence"/>
</dbReference>
<evidence type="ECO:0000313" key="3">
    <source>
        <dbReference type="Proteomes" id="UP000601435"/>
    </source>
</evidence>
<keyword evidence="3" id="KW-1185">Reference proteome</keyword>
<evidence type="ECO:0000313" key="2">
    <source>
        <dbReference type="EMBL" id="CAE7234418.1"/>
    </source>
</evidence>
<organism evidence="2 3">
    <name type="scientific">Symbiodinium necroappetens</name>
    <dbReference type="NCBI Taxonomy" id="1628268"/>
    <lineage>
        <taxon>Eukaryota</taxon>
        <taxon>Sar</taxon>
        <taxon>Alveolata</taxon>
        <taxon>Dinophyceae</taxon>
        <taxon>Suessiales</taxon>
        <taxon>Symbiodiniaceae</taxon>
        <taxon>Symbiodinium</taxon>
    </lineage>
</organism>
<name>A0A812L1Z8_9DINO</name>
<dbReference type="OrthoDB" id="428773at2759"/>
<feature type="region of interest" description="Disordered" evidence="1">
    <location>
        <begin position="73"/>
        <end position="108"/>
    </location>
</feature>
<reference evidence="2" key="1">
    <citation type="submission" date="2021-02" db="EMBL/GenBank/DDBJ databases">
        <authorList>
            <person name="Dougan E. K."/>
            <person name="Rhodes N."/>
            <person name="Thang M."/>
            <person name="Chan C."/>
        </authorList>
    </citation>
    <scope>NUCLEOTIDE SEQUENCE</scope>
</reference>
<gene>
    <name evidence="2" type="ORF">SNEC2469_LOCUS3826</name>
</gene>
<protein>
    <submittedName>
        <fullName evidence="2">Uncharacterized protein</fullName>
    </submittedName>
</protein>
<dbReference type="AlphaFoldDB" id="A0A812L1Z8"/>
<evidence type="ECO:0000256" key="1">
    <source>
        <dbReference type="SAM" id="MobiDB-lite"/>
    </source>
</evidence>
<dbReference type="EMBL" id="CAJNJA010008252">
    <property type="protein sequence ID" value="CAE7234418.1"/>
    <property type="molecule type" value="Genomic_DNA"/>
</dbReference>
<feature type="non-terminal residue" evidence="2">
    <location>
        <position position="168"/>
    </location>
</feature>
<feature type="compositionally biased region" description="Polar residues" evidence="1">
    <location>
        <begin position="89"/>
        <end position="108"/>
    </location>
</feature>
<comment type="caution">
    <text evidence="2">The sequence shown here is derived from an EMBL/GenBank/DDBJ whole genome shotgun (WGS) entry which is preliminary data.</text>
</comment>